<protein>
    <submittedName>
        <fullName evidence="1">Uncharacterized protein</fullName>
    </submittedName>
</protein>
<proteinExistence type="predicted"/>
<evidence type="ECO:0000313" key="2">
    <source>
        <dbReference type="Proteomes" id="UP000525336"/>
    </source>
</evidence>
<dbReference type="AlphaFoldDB" id="A0A7Y3YKW0"/>
<name>A0A7Y3YKW0_9VIBR</name>
<dbReference type="Proteomes" id="UP000525336">
    <property type="component" value="Unassembled WGS sequence"/>
</dbReference>
<dbReference type="EMBL" id="VTXW01000002">
    <property type="protein sequence ID" value="NOH32121.1"/>
    <property type="molecule type" value="Genomic_DNA"/>
</dbReference>
<sequence length="66" mass="7751">MKESHGRDRRQLNKALEVIETLLKPELKTAENDEGSFEMKNGKVTDLLNDRDLFNEEDLPDFFKKI</sequence>
<gene>
    <name evidence="1" type="ORF">F0245_01790</name>
</gene>
<evidence type="ECO:0000313" key="1">
    <source>
        <dbReference type="EMBL" id="NOH32121.1"/>
    </source>
</evidence>
<accession>A0A7Y3YKW0</accession>
<comment type="caution">
    <text evidence="1">The sequence shown here is derived from an EMBL/GenBank/DDBJ whole genome shotgun (WGS) entry which is preliminary data.</text>
</comment>
<reference evidence="1 2" key="1">
    <citation type="submission" date="2019-09" db="EMBL/GenBank/DDBJ databases">
        <title>Draft genome sequencing and comparative genomics of hatchery-associated Vibrios.</title>
        <authorList>
            <person name="Kehlet-Delgado H."/>
            <person name="Mueller R.S."/>
        </authorList>
    </citation>
    <scope>NUCLEOTIDE SEQUENCE [LARGE SCALE GENOMIC DNA]</scope>
    <source>
        <strain evidence="1 2">00-90-10</strain>
    </source>
</reference>
<organism evidence="1 2">
    <name type="scientific">Vibrio chagasii</name>
    <dbReference type="NCBI Taxonomy" id="170679"/>
    <lineage>
        <taxon>Bacteria</taxon>
        <taxon>Pseudomonadati</taxon>
        <taxon>Pseudomonadota</taxon>
        <taxon>Gammaproteobacteria</taxon>
        <taxon>Vibrionales</taxon>
        <taxon>Vibrionaceae</taxon>
        <taxon>Vibrio</taxon>
    </lineage>
</organism>